<evidence type="ECO:0000256" key="1">
    <source>
        <dbReference type="SAM" id="Phobius"/>
    </source>
</evidence>
<keyword evidence="1" id="KW-0472">Membrane</keyword>
<sequence>MKFIKDNAIDIIIALVLIALSLGMNFGLMKLNKGFNEYLVILLFTYIAVFALDIKFSVPSVLLIFILNLLFRKNLNFDMRTLMIFIEVVFGFAIGYISHKKFNISYIFSLLVSIVISKILSYIIALIIANAAHIYNIDRIIKVNLVASLLSITACLVIVPLLVYTKENFTYL</sequence>
<feature type="transmembrane region" description="Helical" evidence="1">
    <location>
        <begin position="143"/>
        <end position="164"/>
    </location>
</feature>
<keyword evidence="1" id="KW-0812">Transmembrane</keyword>
<dbReference type="AlphaFoldDB" id="A0A9E7DK57"/>
<protein>
    <submittedName>
        <fullName evidence="2">Uncharacterized protein</fullName>
    </submittedName>
</protein>
<feature type="transmembrane region" description="Helical" evidence="1">
    <location>
        <begin position="104"/>
        <end position="131"/>
    </location>
</feature>
<feature type="transmembrane region" description="Helical" evidence="1">
    <location>
        <begin position="82"/>
        <end position="98"/>
    </location>
</feature>
<dbReference type="RefSeq" id="WP_249243084.1">
    <property type="nucleotide sequence ID" value="NZ_CP096649.1"/>
</dbReference>
<organism evidence="2 3">
    <name type="scientific">Fenollaria massiliensis</name>
    <dbReference type="NCBI Taxonomy" id="938288"/>
    <lineage>
        <taxon>Bacteria</taxon>
        <taxon>Bacillati</taxon>
        <taxon>Bacillota</taxon>
        <taxon>Clostridia</taxon>
        <taxon>Eubacteriales</taxon>
        <taxon>Fenollaria</taxon>
    </lineage>
</organism>
<evidence type="ECO:0000313" key="3">
    <source>
        <dbReference type="Proteomes" id="UP000831151"/>
    </source>
</evidence>
<accession>A0A9E7DK57</accession>
<evidence type="ECO:0000313" key="2">
    <source>
        <dbReference type="EMBL" id="UQK59718.1"/>
    </source>
</evidence>
<proteinExistence type="predicted"/>
<dbReference type="Proteomes" id="UP000831151">
    <property type="component" value="Chromosome"/>
</dbReference>
<dbReference type="KEGG" id="fms:M1R53_03490"/>
<reference evidence="2" key="1">
    <citation type="submission" date="2022-04" db="EMBL/GenBank/DDBJ databases">
        <title>Complete genome sequences of Ezakiella coagulans and Fenollaria massiliensis.</title>
        <authorList>
            <person name="France M.T."/>
            <person name="Clifford J."/>
            <person name="Narina S."/>
            <person name="Rutt L."/>
            <person name="Ravel J."/>
        </authorList>
    </citation>
    <scope>NUCLEOTIDE SEQUENCE</scope>
    <source>
        <strain evidence="2">C0061C2</strain>
    </source>
</reference>
<gene>
    <name evidence="2" type="ORF">M1R53_03490</name>
</gene>
<feature type="transmembrane region" description="Helical" evidence="1">
    <location>
        <begin position="38"/>
        <end position="70"/>
    </location>
</feature>
<feature type="transmembrane region" description="Helical" evidence="1">
    <location>
        <begin position="7"/>
        <end position="26"/>
    </location>
</feature>
<dbReference type="EMBL" id="CP096649">
    <property type="protein sequence ID" value="UQK59718.1"/>
    <property type="molecule type" value="Genomic_DNA"/>
</dbReference>
<keyword evidence="1" id="KW-1133">Transmembrane helix</keyword>
<name>A0A9E7DK57_9FIRM</name>
<keyword evidence="3" id="KW-1185">Reference proteome</keyword>